<dbReference type="InterPro" id="IPR036188">
    <property type="entry name" value="FAD/NAD-bd_sf"/>
</dbReference>
<keyword evidence="1" id="KW-0560">Oxidoreductase</keyword>
<dbReference type="SUPFAM" id="SSF51905">
    <property type="entry name" value="FAD/NAD(P)-binding domain"/>
    <property type="match status" value="1"/>
</dbReference>
<feature type="domain" description="FAD dependent oxidoreductase" evidence="2">
    <location>
        <begin position="45"/>
        <end position="403"/>
    </location>
</feature>
<organism evidence="3 4">
    <name type="scientific">Simiduia agarivorans (strain DSM 21679 / JCM 13881 / BCRC 17597 / SA1)</name>
    <dbReference type="NCBI Taxonomy" id="1117647"/>
    <lineage>
        <taxon>Bacteria</taxon>
        <taxon>Pseudomonadati</taxon>
        <taxon>Pseudomonadota</taxon>
        <taxon>Gammaproteobacteria</taxon>
        <taxon>Cellvibrionales</taxon>
        <taxon>Cellvibrionaceae</taxon>
        <taxon>Simiduia</taxon>
    </lineage>
</organism>
<dbReference type="Gene3D" id="3.30.9.10">
    <property type="entry name" value="D-Amino Acid Oxidase, subunit A, domain 2"/>
    <property type="match status" value="1"/>
</dbReference>
<dbReference type="InterPro" id="IPR006076">
    <property type="entry name" value="FAD-dep_OxRdtase"/>
</dbReference>
<dbReference type="STRING" id="1117647.M5M_05975"/>
<dbReference type="PANTHER" id="PTHR13847:SF281">
    <property type="entry name" value="FAD DEPENDENT OXIDOREDUCTASE DOMAIN-CONTAINING PROTEIN"/>
    <property type="match status" value="1"/>
</dbReference>
<dbReference type="eggNOG" id="COG0665">
    <property type="taxonomic scope" value="Bacteria"/>
</dbReference>
<dbReference type="HOGENOM" id="CLU_007884_3_3_6"/>
<protein>
    <submittedName>
        <fullName evidence="3">FAD dependent oxidoreductase</fullName>
    </submittedName>
</protein>
<dbReference type="Gene3D" id="3.50.50.60">
    <property type="entry name" value="FAD/NAD(P)-binding domain"/>
    <property type="match status" value="1"/>
</dbReference>
<name>K4KWS3_SIMAS</name>
<dbReference type="KEGG" id="saga:M5M_05975"/>
<dbReference type="AlphaFoldDB" id="K4KWS3"/>
<dbReference type="RefSeq" id="WP_016389252.1">
    <property type="nucleotide sequence ID" value="NC_018868.3"/>
</dbReference>
<proteinExistence type="predicted"/>
<gene>
    <name evidence="3" type="ordered locus">M5M_05975</name>
</gene>
<dbReference type="Proteomes" id="UP000000466">
    <property type="component" value="Chromosome"/>
</dbReference>
<keyword evidence="4" id="KW-1185">Reference proteome</keyword>
<dbReference type="EMBL" id="CP003746">
    <property type="protein sequence ID" value="AFU98392.2"/>
    <property type="molecule type" value="Genomic_DNA"/>
</dbReference>
<dbReference type="GO" id="GO:0005737">
    <property type="term" value="C:cytoplasm"/>
    <property type="evidence" value="ECO:0007669"/>
    <property type="project" value="TreeGrafter"/>
</dbReference>
<dbReference type="OrthoDB" id="6925984at2"/>
<dbReference type="Pfam" id="PF01266">
    <property type="entry name" value="DAO"/>
    <property type="match status" value="1"/>
</dbReference>
<reference evidence="3 4" key="1">
    <citation type="journal article" date="2013" name="Genome Announc.">
        <title>Complete genome sequence of Simiduia agarivorans SA1(T), a marine bacterium able to degrade a variety of polysaccharides.</title>
        <authorList>
            <person name="Lin S.Y."/>
            <person name="Shieh W.Y."/>
            <person name="Chen J.S."/>
            <person name="Tang S.L."/>
        </authorList>
    </citation>
    <scope>NUCLEOTIDE SEQUENCE [LARGE SCALE GENOMIC DNA]</scope>
    <source>
        <strain evidence="4">DSM 21679 / JCM 13881 / BCRC 17597 / SA1</strain>
    </source>
</reference>
<sequence length="448" mass="48883">MNTSSGSDPRLAPGLPDLTLPNSWWQASASAPAFFQTETASGLSDIAIIGAGFTGHNAAIALAEQGQSVTVIDQAQPGWGASGRNGGFCCIGGDHLGIEAIARRYGAEQAQRYAHYQLDAIDGVQQCITEHALDAEVNPCGEMVLAHQHRASPLLDDYGHSLQHWYGLNAKRLDRDQLAELGLKANHPAGLQVPAGFSLHPLKYLYGLRERAQRLGVRFALGHPVQQLRQTQGDWLVTRTGADPLQARKLLIATNGYTPDSLHPQLAGRILAAQSNILVTRPLSEAELAAQGWTSQQACYDTRNLLYYFRLLPGNRFLFGGRAGISDSATSFAARRQQHRADFGRYFPAWASVDIDYFWRGHVALSRRLVPHVAQLDQNLWCALAYHGNGIAMGSACGKSAARMIAGRPDDALPDFMRQPPAKFPLPVLRPAYLALTYAWYGLNDGRL</sequence>
<evidence type="ECO:0000256" key="1">
    <source>
        <dbReference type="ARBA" id="ARBA00023002"/>
    </source>
</evidence>
<dbReference type="PANTHER" id="PTHR13847">
    <property type="entry name" value="SARCOSINE DEHYDROGENASE-RELATED"/>
    <property type="match status" value="1"/>
</dbReference>
<evidence type="ECO:0000313" key="3">
    <source>
        <dbReference type="EMBL" id="AFU98392.2"/>
    </source>
</evidence>
<evidence type="ECO:0000259" key="2">
    <source>
        <dbReference type="Pfam" id="PF01266"/>
    </source>
</evidence>
<accession>K4KWS3</accession>
<evidence type="ECO:0000313" key="4">
    <source>
        <dbReference type="Proteomes" id="UP000000466"/>
    </source>
</evidence>
<dbReference type="GO" id="GO:0016491">
    <property type="term" value="F:oxidoreductase activity"/>
    <property type="evidence" value="ECO:0007669"/>
    <property type="project" value="UniProtKB-KW"/>
</dbReference>